<feature type="chain" id="PRO_5014941598" description="Sortilin N-terminal domain-containing protein" evidence="2">
    <location>
        <begin position="21"/>
        <end position="363"/>
    </location>
</feature>
<organism evidence="4 5">
    <name type="scientific">Candidatus Magasanikbacteria bacterium CG_4_10_14_0_2_um_filter_41_31</name>
    <dbReference type="NCBI Taxonomy" id="1974639"/>
    <lineage>
        <taxon>Bacteria</taxon>
        <taxon>Candidatus Magasanikiibacteriota</taxon>
    </lineage>
</organism>
<sequence length="363" mass="40010">MTLFSKVATPVFVFSAFLFMGQGCIGASTSGDGYQTSGPAGMYISTDKGEAWQPIVSYPTSDGVQSLAGVSVSKIVSDPHDNQTLYWLSRANGMFFTIDSGKTWQRVRGPLSTGFVYDLAIHPEDSCTMYGSNGTYIYKSEDCARTWVEVYRESRADVSIKSIAFHQFAPYQIFVGSSNGDVLVSSDLGSSWSLSKRFGKYISGIFPDPGHADRMYVTTKSSGLYRTDDAGASWKDMSAGLSGYPGSLEYRRFLLHPNKANTLYWISTYGILISADAGETWSPMSLITPPGSVQIYSFGINPKNDNEIYYTATIPSRSTFYRSIDGGQNWITRQLPTGQIPTVLYVHPEQTNWVYLGFTIPTT</sequence>
<name>A0A2M7V2U4_9BACT</name>
<keyword evidence="2" id="KW-0732">Signal</keyword>
<dbReference type="InterPro" id="IPR015943">
    <property type="entry name" value="WD40/YVTN_repeat-like_dom_sf"/>
</dbReference>
<proteinExistence type="predicted"/>
<dbReference type="AlphaFoldDB" id="A0A2M7V2U4"/>
<dbReference type="GO" id="GO:0006896">
    <property type="term" value="P:Golgi to vacuole transport"/>
    <property type="evidence" value="ECO:0007669"/>
    <property type="project" value="TreeGrafter"/>
</dbReference>
<evidence type="ECO:0000256" key="1">
    <source>
        <dbReference type="ARBA" id="ARBA00022737"/>
    </source>
</evidence>
<dbReference type="GO" id="GO:0016020">
    <property type="term" value="C:membrane"/>
    <property type="evidence" value="ECO:0007669"/>
    <property type="project" value="TreeGrafter"/>
</dbReference>
<dbReference type="Pfam" id="PF15902">
    <property type="entry name" value="Sortilin-Vps10"/>
    <property type="match status" value="2"/>
</dbReference>
<evidence type="ECO:0000256" key="2">
    <source>
        <dbReference type="SAM" id="SignalP"/>
    </source>
</evidence>
<dbReference type="PANTHER" id="PTHR12106">
    <property type="entry name" value="SORTILIN RELATED"/>
    <property type="match status" value="1"/>
</dbReference>
<dbReference type="InterPro" id="IPR031778">
    <property type="entry name" value="Sortilin_N"/>
</dbReference>
<comment type="caution">
    <text evidence="4">The sequence shown here is derived from an EMBL/GenBank/DDBJ whole genome shotgun (WGS) entry which is preliminary data.</text>
</comment>
<evidence type="ECO:0000259" key="3">
    <source>
        <dbReference type="Pfam" id="PF15902"/>
    </source>
</evidence>
<feature type="signal peptide" evidence="2">
    <location>
        <begin position="1"/>
        <end position="20"/>
    </location>
</feature>
<reference evidence="5" key="1">
    <citation type="submission" date="2017-09" db="EMBL/GenBank/DDBJ databases">
        <title>Depth-based differentiation of microbial function through sediment-hosted aquifers and enrichment of novel symbionts in the deep terrestrial subsurface.</title>
        <authorList>
            <person name="Probst A.J."/>
            <person name="Ladd B."/>
            <person name="Jarett J.K."/>
            <person name="Geller-Mcgrath D.E."/>
            <person name="Sieber C.M.K."/>
            <person name="Emerson J.B."/>
            <person name="Anantharaman K."/>
            <person name="Thomas B.C."/>
            <person name="Malmstrom R."/>
            <person name="Stieglmeier M."/>
            <person name="Klingl A."/>
            <person name="Woyke T."/>
            <person name="Ryan C.M."/>
            <person name="Banfield J.F."/>
        </authorList>
    </citation>
    <scope>NUCLEOTIDE SEQUENCE [LARGE SCALE GENOMIC DNA]</scope>
</reference>
<evidence type="ECO:0000313" key="5">
    <source>
        <dbReference type="Proteomes" id="UP000230078"/>
    </source>
</evidence>
<gene>
    <name evidence="4" type="ORF">COX83_03560</name>
</gene>
<dbReference type="Proteomes" id="UP000230078">
    <property type="component" value="Unassembled WGS sequence"/>
</dbReference>
<feature type="domain" description="Sortilin N-terminal" evidence="3">
    <location>
        <begin position="181"/>
        <end position="266"/>
    </location>
</feature>
<dbReference type="Gene3D" id="2.130.10.10">
    <property type="entry name" value="YVTN repeat-like/Quinoprotein amine dehydrogenase"/>
    <property type="match status" value="2"/>
</dbReference>
<dbReference type="GO" id="GO:0006895">
    <property type="term" value="P:Golgi to endosome transport"/>
    <property type="evidence" value="ECO:0007669"/>
    <property type="project" value="TreeGrafter"/>
</dbReference>
<dbReference type="GO" id="GO:0005829">
    <property type="term" value="C:cytosol"/>
    <property type="evidence" value="ECO:0007669"/>
    <property type="project" value="GOC"/>
</dbReference>
<dbReference type="EMBL" id="PFPI01000047">
    <property type="protein sequence ID" value="PIZ92788.1"/>
    <property type="molecule type" value="Genomic_DNA"/>
</dbReference>
<dbReference type="PROSITE" id="PS51257">
    <property type="entry name" value="PROKAR_LIPOPROTEIN"/>
    <property type="match status" value="1"/>
</dbReference>
<feature type="domain" description="Sortilin N-terminal" evidence="3">
    <location>
        <begin position="42"/>
        <end position="150"/>
    </location>
</feature>
<dbReference type="SUPFAM" id="SSF110296">
    <property type="entry name" value="Oligoxyloglucan reducing end-specific cellobiohydrolase"/>
    <property type="match status" value="2"/>
</dbReference>
<accession>A0A2M7V2U4</accession>
<dbReference type="CDD" id="cd15482">
    <property type="entry name" value="Sialidase_non-viral"/>
    <property type="match status" value="1"/>
</dbReference>
<dbReference type="GO" id="GO:0006623">
    <property type="term" value="P:protein targeting to vacuole"/>
    <property type="evidence" value="ECO:0007669"/>
    <property type="project" value="TreeGrafter"/>
</dbReference>
<dbReference type="InterPro" id="IPR050310">
    <property type="entry name" value="VPS10-sortilin"/>
</dbReference>
<dbReference type="PANTHER" id="PTHR12106:SF27">
    <property type="entry name" value="SORTILIN-RELATED RECEPTOR"/>
    <property type="match status" value="1"/>
</dbReference>
<keyword evidence="1" id="KW-0677">Repeat</keyword>
<protein>
    <recommendedName>
        <fullName evidence="3">Sortilin N-terminal domain-containing protein</fullName>
    </recommendedName>
</protein>
<evidence type="ECO:0000313" key="4">
    <source>
        <dbReference type="EMBL" id="PIZ92788.1"/>
    </source>
</evidence>